<evidence type="ECO:0000256" key="1">
    <source>
        <dbReference type="ARBA" id="ARBA00023015"/>
    </source>
</evidence>
<dbReference type="RefSeq" id="WP_211852199.1">
    <property type="nucleotide sequence ID" value="NZ_JAAGBB010000009.1"/>
</dbReference>
<dbReference type="InterPro" id="IPR000843">
    <property type="entry name" value="HTH_LacI"/>
</dbReference>
<dbReference type="PRINTS" id="PR00036">
    <property type="entry name" value="HTHLACI"/>
</dbReference>
<evidence type="ECO:0000256" key="3">
    <source>
        <dbReference type="ARBA" id="ARBA00023163"/>
    </source>
</evidence>
<evidence type="ECO:0000313" key="6">
    <source>
        <dbReference type="EMBL" id="MBR0664531.1"/>
    </source>
</evidence>
<dbReference type="Gene3D" id="1.10.260.40">
    <property type="entry name" value="lambda repressor-like DNA-binding domains"/>
    <property type="match status" value="1"/>
</dbReference>
<evidence type="ECO:0000313" key="7">
    <source>
        <dbReference type="Proteomes" id="UP001196870"/>
    </source>
</evidence>
<dbReference type="PROSITE" id="PS50932">
    <property type="entry name" value="HTH_LACI_2"/>
    <property type="match status" value="1"/>
</dbReference>
<protein>
    <submittedName>
        <fullName evidence="6">LacI family transcriptional regulator</fullName>
    </submittedName>
</protein>
<evidence type="ECO:0000256" key="2">
    <source>
        <dbReference type="ARBA" id="ARBA00023125"/>
    </source>
</evidence>
<accession>A0ABS5EW54</accession>
<sequence length="346" mass="37311">MAKAPGRRQEKPPLPTIRDVAEAAEVSLGTVSRVINARPNVSPALREKVETAIRKLGFAPDAAAQSLRSRQSRIFACVVRDLTVPVLASFADQMQRELDKEGYGLLVASSYHAFQREKDLLASFARRRVDGLVIATSSERDSRLSKLLREARMPITLLDRACPQALDNVRVDHATGTRAAIAHLLALGHRRIAVISGEPVVSPVRERLRGVEEAYAAIGLKLDPALQRLGSFSTEFAAQEAARLLDAPEPPTAFFVAGTALLPGLLRALQERGLSIPRHVSVVAGAESELAEFHSPPISVVRWDHGALGAAAARFLLRRIEAPGLAPQRASGPTEYVPRGSCAPPP</sequence>
<keyword evidence="7" id="KW-1185">Reference proteome</keyword>
<reference evidence="7" key="1">
    <citation type="journal article" date="2021" name="Syst. Appl. Microbiol.">
        <title>Roseomonas hellenica sp. nov., isolated from roots of wild-growing Alkanna tinctoria.</title>
        <authorList>
            <person name="Rat A."/>
            <person name="Naranjo H.D."/>
            <person name="Lebbe L."/>
            <person name="Cnockaert M."/>
            <person name="Krigas N."/>
            <person name="Grigoriadou K."/>
            <person name="Maloupa E."/>
            <person name="Willems A."/>
        </authorList>
    </citation>
    <scope>NUCLEOTIDE SEQUENCE [LARGE SCALE GENOMIC DNA]</scope>
    <source>
        <strain evidence="7">LMG 31523</strain>
    </source>
</reference>
<keyword evidence="3" id="KW-0804">Transcription</keyword>
<keyword evidence="1" id="KW-0805">Transcription regulation</keyword>
<dbReference type="Proteomes" id="UP001196870">
    <property type="component" value="Unassembled WGS sequence"/>
</dbReference>
<dbReference type="PANTHER" id="PTHR30146:SF138">
    <property type="entry name" value="TRANSCRIPTIONAL REGULATORY PROTEIN"/>
    <property type="match status" value="1"/>
</dbReference>
<dbReference type="CDD" id="cd06281">
    <property type="entry name" value="PBP1_LacI-like"/>
    <property type="match status" value="1"/>
</dbReference>
<evidence type="ECO:0000256" key="4">
    <source>
        <dbReference type="SAM" id="MobiDB-lite"/>
    </source>
</evidence>
<dbReference type="InterPro" id="IPR028082">
    <property type="entry name" value="Peripla_BP_I"/>
</dbReference>
<organism evidence="6 7">
    <name type="scientific">Plastoroseomonas hellenica</name>
    <dbReference type="NCBI Taxonomy" id="2687306"/>
    <lineage>
        <taxon>Bacteria</taxon>
        <taxon>Pseudomonadati</taxon>
        <taxon>Pseudomonadota</taxon>
        <taxon>Alphaproteobacteria</taxon>
        <taxon>Acetobacterales</taxon>
        <taxon>Acetobacteraceae</taxon>
        <taxon>Plastoroseomonas</taxon>
    </lineage>
</organism>
<feature type="domain" description="HTH lacI-type" evidence="5">
    <location>
        <begin position="15"/>
        <end position="69"/>
    </location>
</feature>
<dbReference type="Gene3D" id="3.40.50.2300">
    <property type="match status" value="2"/>
</dbReference>
<dbReference type="InterPro" id="IPR046335">
    <property type="entry name" value="LacI/GalR-like_sensor"/>
</dbReference>
<dbReference type="InterPro" id="IPR010982">
    <property type="entry name" value="Lambda_DNA-bd_dom_sf"/>
</dbReference>
<keyword evidence="2" id="KW-0238">DNA-binding</keyword>
<comment type="caution">
    <text evidence="6">The sequence shown here is derived from an EMBL/GenBank/DDBJ whole genome shotgun (WGS) entry which is preliminary data.</text>
</comment>
<dbReference type="Pfam" id="PF00356">
    <property type="entry name" value="LacI"/>
    <property type="match status" value="1"/>
</dbReference>
<evidence type="ECO:0000259" key="5">
    <source>
        <dbReference type="PROSITE" id="PS50932"/>
    </source>
</evidence>
<dbReference type="PANTHER" id="PTHR30146">
    <property type="entry name" value="LACI-RELATED TRANSCRIPTIONAL REPRESSOR"/>
    <property type="match status" value="1"/>
</dbReference>
<dbReference type="EMBL" id="JAAGBB010000009">
    <property type="protein sequence ID" value="MBR0664531.1"/>
    <property type="molecule type" value="Genomic_DNA"/>
</dbReference>
<dbReference type="Pfam" id="PF13377">
    <property type="entry name" value="Peripla_BP_3"/>
    <property type="match status" value="1"/>
</dbReference>
<gene>
    <name evidence="6" type="ORF">GXW71_09225</name>
</gene>
<dbReference type="PROSITE" id="PS00356">
    <property type="entry name" value="HTH_LACI_1"/>
    <property type="match status" value="1"/>
</dbReference>
<dbReference type="SUPFAM" id="SSF53822">
    <property type="entry name" value="Periplasmic binding protein-like I"/>
    <property type="match status" value="1"/>
</dbReference>
<dbReference type="SUPFAM" id="SSF47413">
    <property type="entry name" value="lambda repressor-like DNA-binding domains"/>
    <property type="match status" value="1"/>
</dbReference>
<dbReference type="CDD" id="cd01392">
    <property type="entry name" value="HTH_LacI"/>
    <property type="match status" value="1"/>
</dbReference>
<name>A0ABS5EW54_9PROT</name>
<proteinExistence type="predicted"/>
<feature type="region of interest" description="Disordered" evidence="4">
    <location>
        <begin position="326"/>
        <end position="346"/>
    </location>
</feature>
<dbReference type="SMART" id="SM00354">
    <property type="entry name" value="HTH_LACI"/>
    <property type="match status" value="1"/>
</dbReference>